<proteinExistence type="predicted"/>
<dbReference type="Gene3D" id="1.10.760.10">
    <property type="entry name" value="Cytochrome c-like domain"/>
    <property type="match status" value="2"/>
</dbReference>
<dbReference type="PANTHER" id="PTHR35008">
    <property type="entry name" value="BLL4482 PROTEIN-RELATED"/>
    <property type="match status" value="1"/>
</dbReference>
<dbReference type="EMBL" id="JAUTWS010000128">
    <property type="protein sequence ID" value="MDO9713853.1"/>
    <property type="molecule type" value="Genomic_DNA"/>
</dbReference>
<evidence type="ECO:0000256" key="1">
    <source>
        <dbReference type="ARBA" id="ARBA00022617"/>
    </source>
</evidence>
<dbReference type="InterPro" id="IPR036909">
    <property type="entry name" value="Cyt_c-like_dom_sf"/>
</dbReference>
<dbReference type="PROSITE" id="PS51007">
    <property type="entry name" value="CYTC"/>
    <property type="match status" value="2"/>
</dbReference>
<keyword evidence="8" id="KW-1185">Reference proteome</keyword>
<dbReference type="Proteomes" id="UP001243009">
    <property type="component" value="Unassembled WGS sequence"/>
</dbReference>
<evidence type="ECO:0000256" key="4">
    <source>
        <dbReference type="PROSITE-ProRule" id="PRU00433"/>
    </source>
</evidence>
<protein>
    <submittedName>
        <fullName evidence="7">C-type cytochrome</fullName>
    </submittedName>
</protein>
<accession>A0ABT9ECB9</accession>
<reference evidence="7 8" key="1">
    <citation type="submission" date="2023-08" db="EMBL/GenBank/DDBJ databases">
        <title>The draft genome sequence of Paracraurococcus sp. LOR1-02.</title>
        <authorList>
            <person name="Kingkaew E."/>
            <person name="Tanasupawat S."/>
        </authorList>
    </citation>
    <scope>NUCLEOTIDE SEQUENCE [LARGE SCALE GENOMIC DNA]</scope>
    <source>
        <strain evidence="7 8">LOR1-02</strain>
    </source>
</reference>
<evidence type="ECO:0000256" key="3">
    <source>
        <dbReference type="ARBA" id="ARBA00023004"/>
    </source>
</evidence>
<keyword evidence="5" id="KW-0732">Signal</keyword>
<feature type="chain" id="PRO_5047021253" evidence="5">
    <location>
        <begin position="23"/>
        <end position="289"/>
    </location>
</feature>
<dbReference type="InterPro" id="IPR009056">
    <property type="entry name" value="Cyt_c-like_dom"/>
</dbReference>
<evidence type="ECO:0000256" key="2">
    <source>
        <dbReference type="ARBA" id="ARBA00022723"/>
    </source>
</evidence>
<sequence>MLVRLQAVVALAACIAAGSASAQPTAGSELLGRGRYLGEVVAACGACHNTFGPGMQPVPGMALAGGRVFAERGFRAVAPNITQDRETGIGGWTDAQIAAAVRDGHRPDGAPIGPPMPVESYRGIADRDLGALVAWLRTVPPVRHAVAERSRYPFMPALAGPPVASVPEPPDEDPVARGRYIAVNLAHCMDCHSAQLAEGRADPQRRGAPGLVLEGPWGAVQARNISSHPENGIGRWTDEQILGAITRGVSADGRRLAPPMAGRAPVWARMTPEDQRALVAYLRSLPPQE</sequence>
<dbReference type="SUPFAM" id="SSF46626">
    <property type="entry name" value="Cytochrome c"/>
    <property type="match status" value="2"/>
</dbReference>
<dbReference type="InterPro" id="IPR051459">
    <property type="entry name" value="Cytochrome_c-type_DH"/>
</dbReference>
<evidence type="ECO:0000313" key="8">
    <source>
        <dbReference type="Proteomes" id="UP001243009"/>
    </source>
</evidence>
<feature type="domain" description="Cytochrome c" evidence="6">
    <location>
        <begin position="22"/>
        <end position="140"/>
    </location>
</feature>
<evidence type="ECO:0000259" key="6">
    <source>
        <dbReference type="PROSITE" id="PS51007"/>
    </source>
</evidence>
<keyword evidence="3 4" id="KW-0408">Iron</keyword>
<dbReference type="PANTHER" id="PTHR35008:SF8">
    <property type="entry name" value="ALCOHOL DEHYDROGENASE CYTOCHROME C SUBUNIT"/>
    <property type="match status" value="1"/>
</dbReference>
<feature type="domain" description="Cytochrome c" evidence="6">
    <location>
        <begin position="173"/>
        <end position="286"/>
    </location>
</feature>
<dbReference type="Pfam" id="PF00034">
    <property type="entry name" value="Cytochrom_C"/>
    <property type="match status" value="1"/>
</dbReference>
<comment type="caution">
    <text evidence="7">The sequence shown here is derived from an EMBL/GenBank/DDBJ whole genome shotgun (WGS) entry which is preliminary data.</text>
</comment>
<organism evidence="7 8">
    <name type="scientific">Paracraurococcus lichenis</name>
    <dbReference type="NCBI Taxonomy" id="3064888"/>
    <lineage>
        <taxon>Bacteria</taxon>
        <taxon>Pseudomonadati</taxon>
        <taxon>Pseudomonadota</taxon>
        <taxon>Alphaproteobacteria</taxon>
        <taxon>Acetobacterales</taxon>
        <taxon>Roseomonadaceae</taxon>
        <taxon>Paracraurococcus</taxon>
    </lineage>
</organism>
<evidence type="ECO:0000256" key="5">
    <source>
        <dbReference type="SAM" id="SignalP"/>
    </source>
</evidence>
<gene>
    <name evidence="7" type="ORF">Q7A36_36430</name>
</gene>
<keyword evidence="1 4" id="KW-0349">Heme</keyword>
<evidence type="ECO:0000313" key="7">
    <source>
        <dbReference type="EMBL" id="MDO9713853.1"/>
    </source>
</evidence>
<feature type="signal peptide" evidence="5">
    <location>
        <begin position="1"/>
        <end position="22"/>
    </location>
</feature>
<keyword evidence="2 4" id="KW-0479">Metal-binding</keyword>
<dbReference type="RefSeq" id="WP_305108702.1">
    <property type="nucleotide sequence ID" value="NZ_JAUTWS010000128.1"/>
</dbReference>
<name>A0ABT9ECB9_9PROT</name>